<name>A0A1G2KVF8_9BACT</name>
<dbReference type="EMBL" id="MHQM01000027">
    <property type="protein sequence ID" value="OHA03396.1"/>
    <property type="molecule type" value="Genomic_DNA"/>
</dbReference>
<gene>
    <name evidence="1" type="ORF">A3J58_01340</name>
</gene>
<evidence type="ECO:0000313" key="2">
    <source>
        <dbReference type="Proteomes" id="UP000178510"/>
    </source>
</evidence>
<accession>A0A1G2KVF8</accession>
<dbReference type="InterPro" id="IPR014942">
    <property type="entry name" value="AbiEii"/>
</dbReference>
<dbReference type="Proteomes" id="UP000178510">
    <property type="component" value="Unassembled WGS sequence"/>
</dbReference>
<evidence type="ECO:0008006" key="3">
    <source>
        <dbReference type="Google" id="ProtNLM"/>
    </source>
</evidence>
<dbReference type="STRING" id="1802274.A3J58_01340"/>
<proteinExistence type="predicted"/>
<comment type="caution">
    <text evidence="1">The sequence shown here is derived from an EMBL/GenBank/DDBJ whole genome shotgun (WGS) entry which is preliminary data.</text>
</comment>
<dbReference type="Pfam" id="PF08843">
    <property type="entry name" value="AbiEii"/>
    <property type="match status" value="1"/>
</dbReference>
<protein>
    <recommendedName>
        <fullName evidence="3">Nucleotidyl transferase AbiEii/AbiGii toxin family protein</fullName>
    </recommendedName>
</protein>
<sequence length="221" mass="25823">MAVEILTSRQIAFLDAAGKDNFITHSFYLTGGTALAAFHLRHRYSEDLDFFSEREVDTLALDVFFKKIKTQLGVSKLDFQQSYNRNLVFLEYGDGEILKTEFTFFPFPRIEKGRREYGIETDSLLDIAVNKLFTIYQRTKARDYIDLYCICRSGKFAIHDLVQKARTKFDWHIDPLQLGAQFLKARDVHDLPRMIIPLMDEKWRDFFTEEAKKLKPEVLGG</sequence>
<evidence type="ECO:0000313" key="1">
    <source>
        <dbReference type="EMBL" id="OHA03396.1"/>
    </source>
</evidence>
<dbReference type="Gene3D" id="3.10.450.620">
    <property type="entry name" value="JHP933, nucleotidyltransferase-like core domain"/>
    <property type="match status" value="1"/>
</dbReference>
<organism evidence="1 2">
    <name type="scientific">Candidatus Sungbacteria bacterium RIFCSPHIGHO2_02_FULL_52_23</name>
    <dbReference type="NCBI Taxonomy" id="1802274"/>
    <lineage>
        <taxon>Bacteria</taxon>
        <taxon>Candidatus Sungiibacteriota</taxon>
    </lineage>
</organism>
<reference evidence="1 2" key="1">
    <citation type="journal article" date="2016" name="Nat. Commun.">
        <title>Thousands of microbial genomes shed light on interconnected biogeochemical processes in an aquifer system.</title>
        <authorList>
            <person name="Anantharaman K."/>
            <person name="Brown C.T."/>
            <person name="Hug L.A."/>
            <person name="Sharon I."/>
            <person name="Castelle C.J."/>
            <person name="Probst A.J."/>
            <person name="Thomas B.C."/>
            <person name="Singh A."/>
            <person name="Wilkins M.J."/>
            <person name="Karaoz U."/>
            <person name="Brodie E.L."/>
            <person name="Williams K.H."/>
            <person name="Hubbard S.S."/>
            <person name="Banfield J.F."/>
        </authorList>
    </citation>
    <scope>NUCLEOTIDE SEQUENCE [LARGE SCALE GENOMIC DNA]</scope>
</reference>
<dbReference type="AlphaFoldDB" id="A0A1G2KVF8"/>